<dbReference type="InterPro" id="IPR029058">
    <property type="entry name" value="AB_hydrolase_fold"/>
</dbReference>
<keyword evidence="4" id="KW-1185">Reference proteome</keyword>
<dbReference type="PANTHER" id="PTHR43798">
    <property type="entry name" value="MONOACYLGLYCEROL LIPASE"/>
    <property type="match status" value="1"/>
</dbReference>
<organism evidence="3 4">
    <name type="scientific">Motilibacter rhizosphaerae</name>
    <dbReference type="NCBI Taxonomy" id="598652"/>
    <lineage>
        <taxon>Bacteria</taxon>
        <taxon>Bacillati</taxon>
        <taxon>Actinomycetota</taxon>
        <taxon>Actinomycetes</taxon>
        <taxon>Motilibacterales</taxon>
        <taxon>Motilibacteraceae</taxon>
        <taxon>Motilibacter</taxon>
    </lineage>
</organism>
<protein>
    <submittedName>
        <fullName evidence="3">Pimeloyl-ACP methyl ester carboxylesterase</fullName>
    </submittedName>
</protein>
<dbReference type="PRINTS" id="PR00111">
    <property type="entry name" value="ABHYDROLASE"/>
</dbReference>
<gene>
    <name evidence="3" type="ORF">EV189_0098</name>
</gene>
<dbReference type="Gene3D" id="3.40.50.1820">
    <property type="entry name" value="alpha/beta hydrolase"/>
    <property type="match status" value="1"/>
</dbReference>
<feature type="domain" description="AB hydrolase-1" evidence="2">
    <location>
        <begin position="34"/>
        <end position="257"/>
    </location>
</feature>
<dbReference type="PANTHER" id="PTHR43798:SF31">
    <property type="entry name" value="AB HYDROLASE SUPERFAMILY PROTEIN YCLE"/>
    <property type="match status" value="1"/>
</dbReference>
<dbReference type="InterPro" id="IPR050266">
    <property type="entry name" value="AB_hydrolase_sf"/>
</dbReference>
<evidence type="ECO:0000313" key="3">
    <source>
        <dbReference type="EMBL" id="RZS90868.1"/>
    </source>
</evidence>
<dbReference type="SUPFAM" id="SSF53474">
    <property type="entry name" value="alpha/beta-Hydrolases"/>
    <property type="match status" value="1"/>
</dbReference>
<evidence type="ECO:0000256" key="1">
    <source>
        <dbReference type="ARBA" id="ARBA00022801"/>
    </source>
</evidence>
<dbReference type="RefSeq" id="WP_130491002.1">
    <property type="nucleotide sequence ID" value="NZ_SGXD01000001.1"/>
</dbReference>
<keyword evidence="1" id="KW-0378">Hydrolase</keyword>
<accession>A0A4Q7NVH1</accession>
<proteinExistence type="predicted"/>
<dbReference type="OrthoDB" id="3249793at2"/>
<dbReference type="AlphaFoldDB" id="A0A4Q7NVH1"/>
<sequence length="282" mass="29607">MTTTTHSLPLPDTGQTTGQTAELTVEQTGSGRPFLLLHGGAGPASVLPFAQLLAAEQPARVLVPTHPGFGGTPRPAQVADVRALAALYLALLDELDLEGVTVVGNSIGGWVAAEIAALGSPRVSGVVIVNGVGFDDPAHPVADFFALSLDQLTDLSYDDPDRFRLDPATLGERQKALMGANRQAIAVYGGATMTDPTLAARLAGVSVPTLVLWGQSDGIAGPEYGRAYAAAIPTARYQPLERTGHLPQVESPAATLAAMWEFAQQQWTESTEQPWTESTDHH</sequence>
<dbReference type="GO" id="GO:0016020">
    <property type="term" value="C:membrane"/>
    <property type="evidence" value="ECO:0007669"/>
    <property type="project" value="TreeGrafter"/>
</dbReference>
<comment type="caution">
    <text evidence="3">The sequence shown here is derived from an EMBL/GenBank/DDBJ whole genome shotgun (WGS) entry which is preliminary data.</text>
</comment>
<evidence type="ECO:0000259" key="2">
    <source>
        <dbReference type="Pfam" id="PF12697"/>
    </source>
</evidence>
<dbReference type="InterPro" id="IPR000073">
    <property type="entry name" value="AB_hydrolase_1"/>
</dbReference>
<dbReference type="GO" id="GO:0016787">
    <property type="term" value="F:hydrolase activity"/>
    <property type="evidence" value="ECO:0007669"/>
    <property type="project" value="UniProtKB-KW"/>
</dbReference>
<evidence type="ECO:0000313" key="4">
    <source>
        <dbReference type="Proteomes" id="UP000293638"/>
    </source>
</evidence>
<dbReference type="EMBL" id="SGXD01000001">
    <property type="protein sequence ID" value="RZS90868.1"/>
    <property type="molecule type" value="Genomic_DNA"/>
</dbReference>
<dbReference type="Pfam" id="PF12697">
    <property type="entry name" value="Abhydrolase_6"/>
    <property type="match status" value="1"/>
</dbReference>
<reference evidence="3 4" key="1">
    <citation type="submission" date="2019-02" db="EMBL/GenBank/DDBJ databases">
        <title>Genomic Encyclopedia of Type Strains, Phase IV (KMG-IV): sequencing the most valuable type-strain genomes for metagenomic binning, comparative biology and taxonomic classification.</title>
        <authorList>
            <person name="Goeker M."/>
        </authorList>
    </citation>
    <scope>NUCLEOTIDE SEQUENCE [LARGE SCALE GENOMIC DNA]</scope>
    <source>
        <strain evidence="3 4">DSM 45622</strain>
    </source>
</reference>
<name>A0A4Q7NVH1_9ACTN</name>
<dbReference type="Proteomes" id="UP000293638">
    <property type="component" value="Unassembled WGS sequence"/>
</dbReference>